<dbReference type="RefSeq" id="WP_084449338.1">
    <property type="nucleotide sequence ID" value="NZ_FWXN01000001.1"/>
</dbReference>
<dbReference type="PANTHER" id="PTHR30383">
    <property type="entry name" value="THIOESTERASE 1/PROTEASE 1/LYSOPHOSPHOLIPASE L1"/>
    <property type="match status" value="1"/>
</dbReference>
<organism evidence="3 4">
    <name type="scientific">Janibacter indicus</name>
    <dbReference type="NCBI Taxonomy" id="857417"/>
    <lineage>
        <taxon>Bacteria</taxon>
        <taxon>Bacillati</taxon>
        <taxon>Actinomycetota</taxon>
        <taxon>Actinomycetes</taxon>
        <taxon>Micrococcales</taxon>
        <taxon>Intrasporangiaceae</taxon>
        <taxon>Janibacter</taxon>
    </lineage>
</organism>
<sequence length="219" mass="23360">MSGHPMTDAAGNEFTPSATFSTEDGRREVALVFIGDSFVAGEGDDKALGWVGRVMARTQIKDAVVAHYNLGVRGETAGGVAERWLTEGPRRFQGVTERRLVVQVGHADVAAGTSIARLRLNLANILDEASSQGVATLVVGPPPSADPESNDQLRHVVEAQRDVCDRRGVTFVDTFTPLAGHDQWESDIAASADGVHPGQAGYGLIAWLVLHHGWGEWIG</sequence>
<name>A0A1W1Y557_9MICO</name>
<dbReference type="SUPFAM" id="SSF52266">
    <property type="entry name" value="SGNH hydrolase"/>
    <property type="match status" value="1"/>
</dbReference>
<dbReference type="Gene3D" id="3.40.50.1110">
    <property type="entry name" value="SGNH hydrolase"/>
    <property type="match status" value="1"/>
</dbReference>
<evidence type="ECO:0000256" key="1">
    <source>
        <dbReference type="SAM" id="MobiDB-lite"/>
    </source>
</evidence>
<dbReference type="OrthoDB" id="5196031at2"/>
<dbReference type="InterPro" id="IPR013830">
    <property type="entry name" value="SGNH_hydro"/>
</dbReference>
<feature type="domain" description="SGNH hydrolase-type esterase" evidence="2">
    <location>
        <begin position="33"/>
        <end position="203"/>
    </location>
</feature>
<reference evidence="3 4" key="1">
    <citation type="submission" date="2017-04" db="EMBL/GenBank/DDBJ databases">
        <authorList>
            <person name="Afonso C.L."/>
            <person name="Miller P.J."/>
            <person name="Scott M.A."/>
            <person name="Spackman E."/>
            <person name="Goraichik I."/>
            <person name="Dimitrov K.M."/>
            <person name="Suarez D.L."/>
            <person name="Swayne D.E."/>
        </authorList>
    </citation>
    <scope>NUCLEOTIDE SEQUENCE [LARGE SCALE GENOMIC DNA]</scope>
    <source>
        <strain evidence="3 4">CGMCC 1.12511</strain>
    </source>
</reference>
<evidence type="ECO:0000313" key="4">
    <source>
        <dbReference type="Proteomes" id="UP000192634"/>
    </source>
</evidence>
<dbReference type="EMBL" id="FWXN01000001">
    <property type="protein sequence ID" value="SMC31312.1"/>
    <property type="molecule type" value="Genomic_DNA"/>
</dbReference>
<evidence type="ECO:0000259" key="2">
    <source>
        <dbReference type="Pfam" id="PF13472"/>
    </source>
</evidence>
<evidence type="ECO:0000313" key="3">
    <source>
        <dbReference type="EMBL" id="SMC31312.1"/>
    </source>
</evidence>
<gene>
    <name evidence="3" type="ORF">SAMN06296429_10155</name>
</gene>
<proteinExistence type="predicted"/>
<dbReference type="InterPro" id="IPR051532">
    <property type="entry name" value="Ester_Hydrolysis_Enzymes"/>
</dbReference>
<dbReference type="InterPro" id="IPR036514">
    <property type="entry name" value="SGNH_hydro_sf"/>
</dbReference>
<dbReference type="AlphaFoldDB" id="A0A1W1Y557"/>
<dbReference type="Pfam" id="PF13472">
    <property type="entry name" value="Lipase_GDSL_2"/>
    <property type="match status" value="1"/>
</dbReference>
<accession>A0A1W1Y557</accession>
<dbReference type="GO" id="GO:0004622">
    <property type="term" value="F:phosphatidylcholine lysophospholipase activity"/>
    <property type="evidence" value="ECO:0007669"/>
    <property type="project" value="TreeGrafter"/>
</dbReference>
<feature type="region of interest" description="Disordered" evidence="1">
    <location>
        <begin position="1"/>
        <end position="20"/>
    </location>
</feature>
<protein>
    <submittedName>
        <fullName evidence="3">Lysophospholipase L1</fullName>
    </submittedName>
</protein>
<dbReference type="Proteomes" id="UP000192634">
    <property type="component" value="Unassembled WGS sequence"/>
</dbReference>
<dbReference type="PANTHER" id="PTHR30383:SF5">
    <property type="entry name" value="SGNH HYDROLASE-TYPE ESTERASE DOMAIN-CONTAINING PROTEIN"/>
    <property type="match status" value="1"/>
</dbReference>